<dbReference type="EMBL" id="BAABGJ010000056">
    <property type="protein sequence ID" value="GAA4347970.1"/>
    <property type="molecule type" value="Genomic_DNA"/>
</dbReference>
<dbReference type="SUPFAM" id="SSF54523">
    <property type="entry name" value="Pili subunits"/>
    <property type="match status" value="1"/>
</dbReference>
<keyword evidence="1" id="KW-0488">Methylation</keyword>
<feature type="transmembrane region" description="Helical" evidence="2">
    <location>
        <begin position="6"/>
        <end position="27"/>
    </location>
</feature>
<organism evidence="3 4">
    <name type="scientific">Variovorax defluvii</name>
    <dbReference type="NCBI Taxonomy" id="913761"/>
    <lineage>
        <taxon>Bacteria</taxon>
        <taxon>Pseudomonadati</taxon>
        <taxon>Pseudomonadota</taxon>
        <taxon>Betaproteobacteria</taxon>
        <taxon>Burkholderiales</taxon>
        <taxon>Comamonadaceae</taxon>
        <taxon>Variovorax</taxon>
    </lineage>
</organism>
<dbReference type="NCBIfam" id="TIGR02532">
    <property type="entry name" value="IV_pilin_GFxxxE"/>
    <property type="match status" value="1"/>
</dbReference>
<keyword evidence="2" id="KW-0472">Membrane</keyword>
<protein>
    <recommendedName>
        <fullName evidence="5">Prepilin-type N-terminal cleavage/methylation domain-containing protein</fullName>
    </recommendedName>
</protein>
<comment type="caution">
    <text evidence="3">The sequence shown here is derived from an EMBL/GenBank/DDBJ whole genome shotgun (WGS) entry which is preliminary data.</text>
</comment>
<dbReference type="PANTHER" id="PTHR30093:SF47">
    <property type="entry name" value="TYPE IV PILUS NON-CORE MINOR PILIN PILE"/>
    <property type="match status" value="1"/>
</dbReference>
<dbReference type="RefSeq" id="WP_345539278.1">
    <property type="nucleotide sequence ID" value="NZ_BAABGJ010000056.1"/>
</dbReference>
<sequence>MKRKLGFTLIELLVVMAIVAALLAIVAPRYMNRIAVAKEAALKENLSALRIGLDQFYSDRGTYPEALGELVERRYLRAMPVDPVTERRDTWVPVVREEEGGRKVVRDVRSGAPGKATDGTLFASW</sequence>
<evidence type="ECO:0000313" key="4">
    <source>
        <dbReference type="Proteomes" id="UP001500975"/>
    </source>
</evidence>
<dbReference type="InterPro" id="IPR045584">
    <property type="entry name" value="Pilin-like"/>
</dbReference>
<evidence type="ECO:0000313" key="3">
    <source>
        <dbReference type="EMBL" id="GAA4347970.1"/>
    </source>
</evidence>
<evidence type="ECO:0000256" key="1">
    <source>
        <dbReference type="ARBA" id="ARBA00022481"/>
    </source>
</evidence>
<dbReference type="InterPro" id="IPR012902">
    <property type="entry name" value="N_methyl_site"/>
</dbReference>
<keyword evidence="2" id="KW-1133">Transmembrane helix</keyword>
<keyword evidence="4" id="KW-1185">Reference proteome</keyword>
<dbReference type="Gene3D" id="3.30.700.10">
    <property type="entry name" value="Glycoprotein, Type 4 Pilin"/>
    <property type="match status" value="1"/>
</dbReference>
<dbReference type="Pfam" id="PF07963">
    <property type="entry name" value="N_methyl"/>
    <property type="match status" value="1"/>
</dbReference>
<reference evidence="4" key="1">
    <citation type="journal article" date="2019" name="Int. J. Syst. Evol. Microbiol.">
        <title>The Global Catalogue of Microorganisms (GCM) 10K type strain sequencing project: providing services to taxonomists for standard genome sequencing and annotation.</title>
        <authorList>
            <consortium name="The Broad Institute Genomics Platform"/>
            <consortium name="The Broad Institute Genome Sequencing Center for Infectious Disease"/>
            <person name="Wu L."/>
            <person name="Ma J."/>
        </authorList>
    </citation>
    <scope>NUCLEOTIDE SEQUENCE [LARGE SCALE GENOMIC DNA]</scope>
    <source>
        <strain evidence="4">JCM 17804</strain>
    </source>
</reference>
<gene>
    <name evidence="3" type="ORF">GCM10023165_33290</name>
</gene>
<evidence type="ECO:0000256" key="2">
    <source>
        <dbReference type="SAM" id="Phobius"/>
    </source>
</evidence>
<dbReference type="Proteomes" id="UP001500975">
    <property type="component" value="Unassembled WGS sequence"/>
</dbReference>
<name>A0ABP8HZH9_9BURK</name>
<dbReference type="PANTHER" id="PTHR30093">
    <property type="entry name" value="GENERAL SECRETION PATHWAY PROTEIN G"/>
    <property type="match status" value="1"/>
</dbReference>
<evidence type="ECO:0008006" key="5">
    <source>
        <dbReference type="Google" id="ProtNLM"/>
    </source>
</evidence>
<dbReference type="PRINTS" id="PR00813">
    <property type="entry name" value="BCTERIALGSPG"/>
</dbReference>
<proteinExistence type="predicted"/>
<keyword evidence="2" id="KW-0812">Transmembrane</keyword>
<accession>A0ABP8HZH9</accession>
<dbReference type="InterPro" id="IPR000983">
    <property type="entry name" value="Bac_GSPG_pilin"/>
</dbReference>